<proteinExistence type="predicted"/>
<name>A0A3E1KAV1_9GAMM</name>
<keyword evidence="2" id="KW-1185">Reference proteome</keyword>
<gene>
    <name evidence="1" type="primary">hutG</name>
    <name evidence="1" type="ORF">DZC52_05945</name>
</gene>
<keyword evidence="1" id="KW-0378">Hydrolase</keyword>
<accession>A0A3E1KAV1</accession>
<comment type="caution">
    <text evidence="1">The sequence shown here is derived from an EMBL/GenBank/DDBJ whole genome shotgun (WGS) entry which is preliminary data.</text>
</comment>
<dbReference type="EMBL" id="QUZK01000025">
    <property type="protein sequence ID" value="RFF30975.1"/>
    <property type="molecule type" value="Genomic_DNA"/>
</dbReference>
<dbReference type="OrthoDB" id="8716700at2"/>
<dbReference type="Pfam" id="PF05013">
    <property type="entry name" value="FGase"/>
    <property type="match status" value="1"/>
</dbReference>
<dbReference type="Gene3D" id="3.40.630.40">
    <property type="entry name" value="Zn-dependent exopeptidases"/>
    <property type="match status" value="1"/>
</dbReference>
<sequence length="260" mass="28902">MLYDFQPGDTPLLVNVPHAGTELPPDVASRLTAKAGQLPDTDWHVHRLVEGAAGQGASLMRARYSRYVIDLNRGSDDKPLYAGATTRLVPTENFDGSPVYRAEAPDDGEIAERIERYWRPYHDTLARELRALRERHGFAVLFDVHSIRSAVPRLFEGRLPDLNLGTYEDRSCAPELQAAVADMLAGAEGFSSVVNGRFKGGFITRHYGRPAEGVHALQLEIAQSSYMDEARPRDFDPQAARPLTRLLDELIGALARWRPA</sequence>
<dbReference type="InterPro" id="IPR007709">
    <property type="entry name" value="N-FG_amidohydro"/>
</dbReference>
<dbReference type="EC" id="3.5.1.68" evidence="1"/>
<protein>
    <submittedName>
        <fullName evidence="1">N-formylglutamate deformylase</fullName>
        <ecNumber evidence="1">3.5.1.68</ecNumber>
    </submittedName>
</protein>
<reference evidence="1 2" key="1">
    <citation type="submission" date="2018-08" db="EMBL/GenBank/DDBJ databases">
        <title>Wenzhouxiangella salilacus sp. nov., a novel bacterium isolated from a saline lake in Xinjiang Province, China.</title>
        <authorList>
            <person name="Han S."/>
        </authorList>
    </citation>
    <scope>NUCLEOTIDE SEQUENCE [LARGE SCALE GENOMIC DNA]</scope>
    <source>
        <strain evidence="1 2">XDB06</strain>
    </source>
</reference>
<dbReference type="NCBIfam" id="TIGR02017">
    <property type="entry name" value="hutG_amidohyd"/>
    <property type="match status" value="1"/>
</dbReference>
<organism evidence="1 2">
    <name type="scientific">Wenzhouxiangella sediminis</name>
    <dbReference type="NCBI Taxonomy" id="1792836"/>
    <lineage>
        <taxon>Bacteria</taxon>
        <taxon>Pseudomonadati</taxon>
        <taxon>Pseudomonadota</taxon>
        <taxon>Gammaproteobacteria</taxon>
        <taxon>Chromatiales</taxon>
        <taxon>Wenzhouxiangellaceae</taxon>
        <taxon>Wenzhouxiangella</taxon>
    </lineage>
</organism>
<dbReference type="RefSeq" id="WP_116650212.1">
    <property type="nucleotide sequence ID" value="NZ_QUZK01000025.1"/>
</dbReference>
<dbReference type="InterPro" id="IPR010247">
    <property type="entry name" value="HutG_amidohyd"/>
</dbReference>
<dbReference type="Proteomes" id="UP000260351">
    <property type="component" value="Unassembled WGS sequence"/>
</dbReference>
<dbReference type="SUPFAM" id="SSF53187">
    <property type="entry name" value="Zn-dependent exopeptidases"/>
    <property type="match status" value="1"/>
</dbReference>
<evidence type="ECO:0000313" key="2">
    <source>
        <dbReference type="Proteomes" id="UP000260351"/>
    </source>
</evidence>
<evidence type="ECO:0000313" key="1">
    <source>
        <dbReference type="EMBL" id="RFF30975.1"/>
    </source>
</evidence>
<dbReference type="GO" id="GO:0050129">
    <property type="term" value="F:N-formylglutamate deformylase activity"/>
    <property type="evidence" value="ECO:0007669"/>
    <property type="project" value="UniProtKB-EC"/>
</dbReference>
<dbReference type="AlphaFoldDB" id="A0A3E1KAV1"/>